<evidence type="ECO:0000256" key="8">
    <source>
        <dbReference type="RuleBase" id="RU000560"/>
    </source>
</evidence>
<dbReference type="Proteomes" id="UP000004793">
    <property type="component" value="Chromosome"/>
</dbReference>
<organism evidence="9 10">
    <name type="scientific">Caldisericum exile (strain DSM 21853 / NBRC 104410 / AZM16c01)</name>
    <dbReference type="NCBI Taxonomy" id="511051"/>
    <lineage>
        <taxon>Bacteria</taxon>
        <taxon>Pseudomonadati</taxon>
        <taxon>Caldisericota/Cryosericota group</taxon>
        <taxon>Caldisericota</taxon>
        <taxon>Caldisericia</taxon>
        <taxon>Caldisericales</taxon>
        <taxon>Caldisericaceae</taxon>
        <taxon>Caldisericum</taxon>
    </lineage>
</organism>
<proteinExistence type="inferred from homology"/>
<evidence type="ECO:0000256" key="4">
    <source>
        <dbReference type="ARBA" id="ARBA00022980"/>
    </source>
</evidence>
<gene>
    <name evidence="7 9" type="primary">rplT</name>
    <name evidence="9" type="ordered locus">CSE_12690</name>
</gene>
<dbReference type="AlphaFoldDB" id="A0A7U6JGE8"/>
<dbReference type="HAMAP" id="MF_00382">
    <property type="entry name" value="Ribosomal_bL20"/>
    <property type="match status" value="1"/>
</dbReference>
<evidence type="ECO:0000256" key="5">
    <source>
        <dbReference type="ARBA" id="ARBA00023274"/>
    </source>
</evidence>
<evidence type="ECO:0000256" key="1">
    <source>
        <dbReference type="ARBA" id="ARBA00007698"/>
    </source>
</evidence>
<dbReference type="EMBL" id="AP012051">
    <property type="protein sequence ID" value="BAL81395.1"/>
    <property type="molecule type" value="Genomic_DNA"/>
</dbReference>
<dbReference type="SUPFAM" id="SSF74731">
    <property type="entry name" value="Ribosomal protein L20"/>
    <property type="match status" value="1"/>
</dbReference>
<keyword evidence="10" id="KW-1185">Reference proteome</keyword>
<evidence type="ECO:0000313" key="9">
    <source>
        <dbReference type="EMBL" id="BAL81395.1"/>
    </source>
</evidence>
<comment type="similarity">
    <text evidence="1 7 8">Belongs to the bacterial ribosomal protein bL20 family.</text>
</comment>
<dbReference type="InterPro" id="IPR049946">
    <property type="entry name" value="RIBOSOMAL_L20_CS"/>
</dbReference>
<dbReference type="InterPro" id="IPR035566">
    <property type="entry name" value="Ribosomal_protein_bL20_C"/>
</dbReference>
<dbReference type="GO" id="GO:0000027">
    <property type="term" value="P:ribosomal large subunit assembly"/>
    <property type="evidence" value="ECO:0007669"/>
    <property type="project" value="UniProtKB-UniRule"/>
</dbReference>
<dbReference type="CDD" id="cd07026">
    <property type="entry name" value="Ribosomal_L20"/>
    <property type="match status" value="1"/>
</dbReference>
<sequence length="123" mass="14253">MRVKAGIVTRRKHKKILKLAEGYRGAASRRFKVANEAVMHALKYSYIHRREKKREFRKLWIARINALAREYGLTYSRFINGLKLANVEIDRKILADLAVNDVKAFEELVNKAKEALEKNGVKA</sequence>
<dbReference type="Pfam" id="PF00453">
    <property type="entry name" value="Ribosomal_L20"/>
    <property type="match status" value="1"/>
</dbReference>
<dbReference type="GO" id="GO:1990904">
    <property type="term" value="C:ribonucleoprotein complex"/>
    <property type="evidence" value="ECO:0007669"/>
    <property type="project" value="UniProtKB-KW"/>
</dbReference>
<keyword evidence="5 7" id="KW-0687">Ribonucleoprotein</keyword>
<evidence type="ECO:0000313" key="10">
    <source>
        <dbReference type="Proteomes" id="UP000004793"/>
    </source>
</evidence>
<dbReference type="PROSITE" id="PS00937">
    <property type="entry name" value="RIBOSOMAL_L20"/>
    <property type="match status" value="1"/>
</dbReference>
<keyword evidence="2 7" id="KW-0699">rRNA-binding</keyword>
<dbReference type="PANTHER" id="PTHR10986">
    <property type="entry name" value="39S RIBOSOMAL PROTEIN L20"/>
    <property type="match status" value="1"/>
</dbReference>
<evidence type="ECO:0000256" key="2">
    <source>
        <dbReference type="ARBA" id="ARBA00022730"/>
    </source>
</evidence>
<dbReference type="KEGG" id="cex:CSE_12690"/>
<dbReference type="GO" id="GO:0006412">
    <property type="term" value="P:translation"/>
    <property type="evidence" value="ECO:0007669"/>
    <property type="project" value="InterPro"/>
</dbReference>
<dbReference type="FunFam" id="1.10.1900.20:FF:000001">
    <property type="entry name" value="50S ribosomal protein L20"/>
    <property type="match status" value="1"/>
</dbReference>
<name>A0A7U6JGE8_CALEA</name>
<keyword evidence="4 7" id="KW-0689">Ribosomal protein</keyword>
<evidence type="ECO:0000256" key="6">
    <source>
        <dbReference type="ARBA" id="ARBA00035172"/>
    </source>
</evidence>
<dbReference type="GO" id="GO:0019843">
    <property type="term" value="F:rRNA binding"/>
    <property type="evidence" value="ECO:0007669"/>
    <property type="project" value="UniProtKB-UniRule"/>
</dbReference>
<comment type="function">
    <text evidence="7 8">Binds directly to 23S ribosomal RNA and is necessary for the in vitro assembly process of the 50S ribosomal subunit. It is not involved in the protein synthesizing functions of that subunit.</text>
</comment>
<keyword evidence="3 7" id="KW-0694">RNA-binding</keyword>
<evidence type="ECO:0000256" key="7">
    <source>
        <dbReference type="HAMAP-Rule" id="MF_00382"/>
    </source>
</evidence>
<reference evidence="9 10" key="1">
    <citation type="submission" date="2011-01" db="EMBL/GenBank/DDBJ databases">
        <title>Whole genome sequence of Caldisericum exile AZM16c01.</title>
        <authorList>
            <person name="Narita-Yamada S."/>
            <person name="Kawakoshi A."/>
            <person name="Nakamura S."/>
            <person name="Sasagawa M."/>
            <person name="Fukada J."/>
            <person name="Sekine M."/>
            <person name="Kato Y."/>
            <person name="Fukai R."/>
            <person name="Sasaki K."/>
            <person name="Hanamaki A."/>
            <person name="Narita H."/>
            <person name="Konno Y."/>
            <person name="Mori K."/>
            <person name="Yamazaki S."/>
            <person name="Suzuki K."/>
            <person name="Fujita N."/>
        </authorList>
    </citation>
    <scope>NUCLEOTIDE SEQUENCE [LARGE SCALE GENOMIC DNA]</scope>
    <source>
        <strain evidence="10">DSM 21853 / NBRC 104410 / AZM16c01</strain>
    </source>
</reference>
<dbReference type="Gene3D" id="1.10.1900.20">
    <property type="entry name" value="Ribosomal protein L20"/>
    <property type="match status" value="1"/>
</dbReference>
<dbReference type="Gene3D" id="6.10.160.10">
    <property type="match status" value="1"/>
</dbReference>
<protein>
    <recommendedName>
        <fullName evidence="6 7">Large ribosomal subunit protein bL20</fullName>
    </recommendedName>
</protein>
<accession>A0A7U6JGE8</accession>
<dbReference type="GO" id="GO:0003735">
    <property type="term" value="F:structural constituent of ribosome"/>
    <property type="evidence" value="ECO:0007669"/>
    <property type="project" value="InterPro"/>
</dbReference>
<dbReference type="InterPro" id="IPR005813">
    <property type="entry name" value="Ribosomal_bL20"/>
</dbReference>
<dbReference type="NCBIfam" id="TIGR01032">
    <property type="entry name" value="rplT_bact"/>
    <property type="match status" value="1"/>
</dbReference>
<evidence type="ECO:0000256" key="3">
    <source>
        <dbReference type="ARBA" id="ARBA00022884"/>
    </source>
</evidence>
<dbReference type="GO" id="GO:0005840">
    <property type="term" value="C:ribosome"/>
    <property type="evidence" value="ECO:0007669"/>
    <property type="project" value="UniProtKB-KW"/>
</dbReference>
<dbReference type="PRINTS" id="PR00062">
    <property type="entry name" value="RIBOSOMALL20"/>
</dbReference>